<gene>
    <name evidence="1" type="ORF">COX60_01300</name>
</gene>
<reference evidence="2" key="1">
    <citation type="submission" date="2017-09" db="EMBL/GenBank/DDBJ databases">
        <title>Depth-based differentiation of microbial function through sediment-hosted aquifers and enrichment of novel symbionts in the deep terrestrial subsurface.</title>
        <authorList>
            <person name="Probst A.J."/>
            <person name="Ladd B."/>
            <person name="Jarett J.K."/>
            <person name="Geller-Mcgrath D.E."/>
            <person name="Sieber C.M.K."/>
            <person name="Emerson J.B."/>
            <person name="Anantharaman K."/>
            <person name="Thomas B.C."/>
            <person name="Malmstrom R."/>
            <person name="Stieglmeier M."/>
            <person name="Klingl A."/>
            <person name="Woyke T."/>
            <person name="Ryan C.M."/>
            <person name="Banfield J.F."/>
        </authorList>
    </citation>
    <scope>NUCLEOTIDE SEQUENCE [LARGE SCALE GENOMIC DNA]</scope>
</reference>
<dbReference type="EMBL" id="PFQF01000024">
    <property type="protein sequence ID" value="PJA20564.1"/>
    <property type="molecule type" value="Genomic_DNA"/>
</dbReference>
<evidence type="ECO:0000313" key="2">
    <source>
        <dbReference type="Proteomes" id="UP000230137"/>
    </source>
</evidence>
<dbReference type="AlphaFoldDB" id="A0A2M7W4A9"/>
<accession>A0A2M7W4A9</accession>
<dbReference type="Proteomes" id="UP000230137">
    <property type="component" value="Unassembled WGS sequence"/>
</dbReference>
<name>A0A2M7W4A9_9BACT</name>
<comment type="caution">
    <text evidence="1">The sequence shown here is derived from an EMBL/GenBank/DDBJ whole genome shotgun (WGS) entry which is preliminary data.</text>
</comment>
<organism evidence="1 2">
    <name type="scientific">Candidatus Berkelbacteria bacterium CG_4_10_14_0_2_um_filter_35_9_33_12</name>
    <dbReference type="NCBI Taxonomy" id="1974499"/>
    <lineage>
        <taxon>Bacteria</taxon>
        <taxon>Candidatus Berkelbacteria</taxon>
    </lineage>
</organism>
<protein>
    <submittedName>
        <fullName evidence="1">Uncharacterized protein</fullName>
    </submittedName>
</protein>
<proteinExistence type="predicted"/>
<sequence>MPAVILTKAGLQGAKVPKGFPPTLLRASAGRQEPRSQGLKLLADGREPVDLVPVVPDPVQVQVAPRTVPAEVRNEAVAAPALPDGTKSDNRELVLNFGVLLAEGEKYVKLGRTASHPVKLAERLVG</sequence>
<evidence type="ECO:0000313" key="1">
    <source>
        <dbReference type="EMBL" id="PJA20564.1"/>
    </source>
</evidence>